<sequence length="572" mass="63563">VIRHSFVGDDFFTHWSFYDGPDPTHGTVEFVTFEEASGKGLISAAFDRVYMGVDATEVLSGSQGRKAVRLESNEWFKDGLFIIELDHAPIACGAWPAFWMYGEDSQHAWPRWGEYDILEAVHNQTYATTTLHTRSNCDQYDVNKDVDFSGSAWAGNEQGGPAKNCWVHAPNEYENQGCGQKQPQGSWGTALNQAGGGTWAAEWDPDRRKIRTWFFRKGQEPADLLRKEPDPDTWAMPTSFFTLHSKYCSPEHFQHMRLVFDTTFCGDYGDATFSSSCPATGMSCKDYVQKNPHVFSEAYWSIRTLDIYRRSSEQPGVLSAPVGVSYEKVKRPSSGWTFSGLILISLGMTGLIGICYAMLNKADEASLVDQEMQGLSSCMEDVREMDVETNVDQTRRWFSNAFSGLVLNLSEVTGMQRPEAVHPQRTQRIELEESHQQAAMGSHPTRQLERNFGSQDRMNSGNLVRPPPPTSFMSRASAVTSQAWSSVMGRYQPPAGRAPSTNSLANSQFGSHPSMQTYMHIPQGTQGSPVSAASSPKGWNYQRQPSNTGVAASSGWQLALSSGTRPLYQTAT</sequence>
<dbReference type="SUPFAM" id="SSF49899">
    <property type="entry name" value="Concanavalin A-like lectins/glucanases"/>
    <property type="match status" value="1"/>
</dbReference>
<dbReference type="GO" id="GO:0009251">
    <property type="term" value="P:glucan catabolic process"/>
    <property type="evidence" value="ECO:0007669"/>
    <property type="project" value="TreeGrafter"/>
</dbReference>
<dbReference type="PANTHER" id="PTHR10963:SF24">
    <property type="entry name" value="GLYCOSIDASE C21B10.07-RELATED"/>
    <property type="match status" value="1"/>
</dbReference>
<reference evidence="4" key="2">
    <citation type="submission" date="2024-04" db="EMBL/GenBank/DDBJ databases">
        <authorList>
            <person name="Chen Y."/>
            <person name="Shah S."/>
            <person name="Dougan E. K."/>
            <person name="Thang M."/>
            <person name="Chan C."/>
        </authorList>
    </citation>
    <scope>NUCLEOTIDE SEQUENCE [LARGE SCALE GENOMIC DNA]</scope>
</reference>
<evidence type="ECO:0000259" key="2">
    <source>
        <dbReference type="PROSITE" id="PS51762"/>
    </source>
</evidence>
<protein>
    <submittedName>
        <fullName evidence="5">Glycosidase C21B10.07</fullName>
    </submittedName>
</protein>
<keyword evidence="5" id="KW-0326">Glycosidase</keyword>
<dbReference type="AlphaFoldDB" id="A0A9P1GRW8"/>
<organism evidence="3">
    <name type="scientific">Cladocopium goreaui</name>
    <dbReference type="NCBI Taxonomy" id="2562237"/>
    <lineage>
        <taxon>Eukaryota</taxon>
        <taxon>Sar</taxon>
        <taxon>Alveolata</taxon>
        <taxon>Dinophyceae</taxon>
        <taxon>Suessiales</taxon>
        <taxon>Symbiodiniaceae</taxon>
        <taxon>Cladocopium</taxon>
    </lineage>
</organism>
<name>A0A9P1GRW8_9DINO</name>
<comment type="caution">
    <text evidence="3">The sequence shown here is derived from an EMBL/GenBank/DDBJ whole genome shotgun (WGS) entry which is preliminary data.</text>
</comment>
<dbReference type="Proteomes" id="UP001152797">
    <property type="component" value="Unassembled WGS sequence"/>
</dbReference>
<dbReference type="EMBL" id="CAMXCT010006768">
    <property type="protein sequence ID" value="CAI4019730.1"/>
    <property type="molecule type" value="Genomic_DNA"/>
</dbReference>
<keyword evidence="6" id="KW-1185">Reference proteome</keyword>
<dbReference type="GO" id="GO:0004553">
    <property type="term" value="F:hydrolase activity, hydrolyzing O-glycosyl compounds"/>
    <property type="evidence" value="ECO:0007669"/>
    <property type="project" value="InterPro"/>
</dbReference>
<dbReference type="OrthoDB" id="416054at2759"/>
<dbReference type="Gene3D" id="2.60.120.200">
    <property type="match status" value="1"/>
</dbReference>
<evidence type="ECO:0000313" key="3">
    <source>
        <dbReference type="EMBL" id="CAI4019730.1"/>
    </source>
</evidence>
<reference evidence="3" key="1">
    <citation type="submission" date="2022-10" db="EMBL/GenBank/DDBJ databases">
        <authorList>
            <person name="Chen Y."/>
            <person name="Dougan E. K."/>
            <person name="Chan C."/>
            <person name="Rhodes N."/>
            <person name="Thang M."/>
        </authorList>
    </citation>
    <scope>NUCLEOTIDE SEQUENCE</scope>
</reference>
<dbReference type="PANTHER" id="PTHR10963">
    <property type="entry name" value="GLYCOSYL HYDROLASE-RELATED"/>
    <property type="match status" value="1"/>
</dbReference>
<feature type="compositionally biased region" description="Polar residues" evidence="1">
    <location>
        <begin position="541"/>
        <end position="552"/>
    </location>
</feature>
<accession>A0A9P1GRW8</accession>
<feature type="domain" description="GH16" evidence="2">
    <location>
        <begin position="13"/>
        <end position="277"/>
    </location>
</feature>
<dbReference type="InterPro" id="IPR050546">
    <property type="entry name" value="Glycosyl_Hydrlase_16"/>
</dbReference>
<gene>
    <name evidence="3" type="ORF">C1SCF055_LOCUS44212</name>
</gene>
<dbReference type="InterPro" id="IPR000757">
    <property type="entry name" value="Beta-glucanase-like"/>
</dbReference>
<proteinExistence type="predicted"/>
<keyword evidence="5" id="KW-0378">Hydrolase</keyword>
<feature type="non-terminal residue" evidence="3">
    <location>
        <position position="1"/>
    </location>
</feature>
<dbReference type="Pfam" id="PF26113">
    <property type="entry name" value="GH16_XgeA"/>
    <property type="match status" value="1"/>
</dbReference>
<evidence type="ECO:0000313" key="4">
    <source>
        <dbReference type="EMBL" id="CAL1173105.1"/>
    </source>
</evidence>
<dbReference type="CDD" id="cd02181">
    <property type="entry name" value="GH16_fungal_Lam16A_glucanase"/>
    <property type="match status" value="1"/>
</dbReference>
<dbReference type="EMBL" id="CAMXCT020006768">
    <property type="protein sequence ID" value="CAL1173105.1"/>
    <property type="molecule type" value="Genomic_DNA"/>
</dbReference>
<dbReference type="PROSITE" id="PS51762">
    <property type="entry name" value="GH16_2"/>
    <property type="match status" value="1"/>
</dbReference>
<evidence type="ECO:0000256" key="1">
    <source>
        <dbReference type="SAM" id="MobiDB-lite"/>
    </source>
</evidence>
<evidence type="ECO:0000313" key="5">
    <source>
        <dbReference type="EMBL" id="CAL4807042.1"/>
    </source>
</evidence>
<dbReference type="InterPro" id="IPR013320">
    <property type="entry name" value="ConA-like_dom_sf"/>
</dbReference>
<dbReference type="EMBL" id="CAMXCT030006768">
    <property type="protein sequence ID" value="CAL4807042.1"/>
    <property type="molecule type" value="Genomic_DNA"/>
</dbReference>
<feature type="compositionally biased region" description="Polar residues" evidence="1">
    <location>
        <begin position="524"/>
        <end position="534"/>
    </location>
</feature>
<feature type="region of interest" description="Disordered" evidence="1">
    <location>
        <begin position="524"/>
        <end position="552"/>
    </location>
</feature>
<evidence type="ECO:0000313" key="6">
    <source>
        <dbReference type="Proteomes" id="UP001152797"/>
    </source>
</evidence>